<organism evidence="1 2">
    <name type="scientific">Dothistroma septosporum (strain NZE10 / CBS 128990)</name>
    <name type="common">Red band needle blight fungus</name>
    <name type="synonym">Mycosphaerella pini</name>
    <dbReference type="NCBI Taxonomy" id="675120"/>
    <lineage>
        <taxon>Eukaryota</taxon>
        <taxon>Fungi</taxon>
        <taxon>Dikarya</taxon>
        <taxon>Ascomycota</taxon>
        <taxon>Pezizomycotina</taxon>
        <taxon>Dothideomycetes</taxon>
        <taxon>Dothideomycetidae</taxon>
        <taxon>Mycosphaerellales</taxon>
        <taxon>Mycosphaerellaceae</taxon>
        <taxon>Dothistroma</taxon>
    </lineage>
</organism>
<reference evidence="1 2" key="2">
    <citation type="journal article" date="2012" name="PLoS Pathog.">
        <title>Diverse lifestyles and strategies of plant pathogenesis encoded in the genomes of eighteen Dothideomycetes fungi.</title>
        <authorList>
            <person name="Ohm R.A."/>
            <person name="Feau N."/>
            <person name="Henrissat B."/>
            <person name="Schoch C.L."/>
            <person name="Horwitz B.A."/>
            <person name="Barry K.W."/>
            <person name="Condon B.J."/>
            <person name="Copeland A.C."/>
            <person name="Dhillon B."/>
            <person name="Glaser F."/>
            <person name="Hesse C.N."/>
            <person name="Kosti I."/>
            <person name="LaButti K."/>
            <person name="Lindquist E.A."/>
            <person name="Lucas S."/>
            <person name="Salamov A.A."/>
            <person name="Bradshaw R.E."/>
            <person name="Ciuffetti L."/>
            <person name="Hamelin R.C."/>
            <person name="Kema G.H.J."/>
            <person name="Lawrence C."/>
            <person name="Scott J.A."/>
            <person name="Spatafora J.W."/>
            <person name="Turgeon B.G."/>
            <person name="de Wit P.J.G.M."/>
            <person name="Zhong S."/>
            <person name="Goodwin S.B."/>
            <person name="Grigoriev I.V."/>
        </authorList>
    </citation>
    <scope>NUCLEOTIDE SEQUENCE [LARGE SCALE GENOMIC DNA]</scope>
    <source>
        <strain evidence="2">NZE10 / CBS 128990</strain>
    </source>
</reference>
<proteinExistence type="predicted"/>
<sequence length="114" mass="12396">MPFARQLSLDPTCQPESGLADASLPIVCRRTTTQLVHFTIEISRALQSNVHPGYALAVSVLRSDAAITSSTRNATAVSPQRCLPAINPPRTGLAVCCINNIIWSDMVPCWHGYY</sequence>
<evidence type="ECO:0000313" key="1">
    <source>
        <dbReference type="EMBL" id="EME45247.1"/>
    </source>
</evidence>
<accession>N1PPD0</accession>
<dbReference type="EMBL" id="KB446538">
    <property type="protein sequence ID" value="EME45247.1"/>
    <property type="molecule type" value="Genomic_DNA"/>
</dbReference>
<keyword evidence="2" id="KW-1185">Reference proteome</keyword>
<dbReference type="Proteomes" id="UP000016933">
    <property type="component" value="Unassembled WGS sequence"/>
</dbReference>
<reference evidence="2" key="1">
    <citation type="journal article" date="2012" name="PLoS Genet.">
        <title>The genomes of the fungal plant pathogens Cladosporium fulvum and Dothistroma septosporum reveal adaptation to different hosts and lifestyles but also signatures of common ancestry.</title>
        <authorList>
            <person name="de Wit P.J.G.M."/>
            <person name="van der Burgt A."/>
            <person name="Oekmen B."/>
            <person name="Stergiopoulos I."/>
            <person name="Abd-Elsalam K.A."/>
            <person name="Aerts A.L."/>
            <person name="Bahkali A.H."/>
            <person name="Beenen H.G."/>
            <person name="Chettri P."/>
            <person name="Cox M.P."/>
            <person name="Datema E."/>
            <person name="de Vries R.P."/>
            <person name="Dhillon B."/>
            <person name="Ganley A.R."/>
            <person name="Griffiths S.A."/>
            <person name="Guo Y."/>
            <person name="Hamelin R.C."/>
            <person name="Henrissat B."/>
            <person name="Kabir M.S."/>
            <person name="Jashni M.K."/>
            <person name="Kema G."/>
            <person name="Klaubauf S."/>
            <person name="Lapidus A."/>
            <person name="Levasseur A."/>
            <person name="Lindquist E."/>
            <person name="Mehrabi R."/>
            <person name="Ohm R.A."/>
            <person name="Owen T.J."/>
            <person name="Salamov A."/>
            <person name="Schwelm A."/>
            <person name="Schijlen E."/>
            <person name="Sun H."/>
            <person name="van den Burg H.A."/>
            <person name="van Ham R.C.H.J."/>
            <person name="Zhang S."/>
            <person name="Goodwin S.B."/>
            <person name="Grigoriev I.V."/>
            <person name="Collemare J."/>
            <person name="Bradshaw R.E."/>
        </authorList>
    </citation>
    <scope>NUCLEOTIDE SEQUENCE [LARGE SCALE GENOMIC DNA]</scope>
    <source>
        <strain evidence="2">NZE10 / CBS 128990</strain>
    </source>
</reference>
<dbReference type="AlphaFoldDB" id="N1PPD0"/>
<dbReference type="HOGENOM" id="CLU_2121018_0_0_1"/>
<protein>
    <submittedName>
        <fullName evidence="1">Uncharacterized protein</fullName>
    </submittedName>
</protein>
<gene>
    <name evidence="1" type="ORF">DOTSEDRAFT_71075</name>
</gene>
<evidence type="ECO:0000313" key="2">
    <source>
        <dbReference type="Proteomes" id="UP000016933"/>
    </source>
</evidence>
<name>N1PPD0_DOTSN</name>